<dbReference type="GO" id="GO:0004757">
    <property type="term" value="F:sepiapterin reductase (NADP+) activity"/>
    <property type="evidence" value="ECO:0007669"/>
    <property type="project" value="TreeGrafter"/>
</dbReference>
<dbReference type="EMBL" id="VNKI01000001">
    <property type="protein sequence ID" value="TVX84052.1"/>
    <property type="molecule type" value="Genomic_DNA"/>
</dbReference>
<evidence type="ECO:0000313" key="6">
    <source>
        <dbReference type="EMBL" id="TVX84052.1"/>
    </source>
</evidence>
<dbReference type="PANTHER" id="PTHR44085">
    <property type="entry name" value="SEPIAPTERIN REDUCTASE"/>
    <property type="match status" value="1"/>
</dbReference>
<evidence type="ECO:0000256" key="4">
    <source>
        <dbReference type="ARBA" id="ARBA00022857"/>
    </source>
</evidence>
<proteinExistence type="inferred from homology"/>
<protein>
    <submittedName>
        <fullName evidence="6">(S)-benzoin forming benzil reductase</fullName>
        <ecNumber evidence="6">1.1.1.320</ecNumber>
    </submittedName>
</protein>
<evidence type="ECO:0000256" key="2">
    <source>
        <dbReference type="ARBA" id="ARBA00006484"/>
    </source>
</evidence>
<dbReference type="InterPro" id="IPR051721">
    <property type="entry name" value="Biopterin_syn/organic_redct"/>
</dbReference>
<accession>A0A8B5Y4H5</accession>
<evidence type="ECO:0000313" key="7">
    <source>
        <dbReference type="Proteomes" id="UP000317770"/>
    </source>
</evidence>
<dbReference type="PANTHER" id="PTHR44085:SF2">
    <property type="entry name" value="SEPIAPTERIN REDUCTASE"/>
    <property type="match status" value="1"/>
</dbReference>
<reference evidence="6 7" key="1">
    <citation type="submission" date="2019-07" db="EMBL/GenBank/DDBJ databases">
        <title>Genome assembly of Bacillus simplex strain GGC-P6A.</title>
        <authorList>
            <person name="Jennings M.E."/>
            <person name="Barton H.A."/>
        </authorList>
    </citation>
    <scope>NUCLEOTIDE SEQUENCE [LARGE SCALE GENOMIC DNA]</scope>
    <source>
        <strain evidence="6 7">GGC-P6A</strain>
    </source>
</reference>
<dbReference type="InterPro" id="IPR036291">
    <property type="entry name" value="NAD(P)-bd_dom_sf"/>
</dbReference>
<dbReference type="Gene3D" id="3.40.50.720">
    <property type="entry name" value="NAD(P)-binding Rossmann-like Domain"/>
    <property type="match status" value="1"/>
</dbReference>
<name>A0A8B5Y4H5_9BACI</name>
<evidence type="ECO:0000256" key="5">
    <source>
        <dbReference type="ARBA" id="ARBA00023002"/>
    </source>
</evidence>
<dbReference type="PRINTS" id="PR00081">
    <property type="entry name" value="GDHRDH"/>
</dbReference>
<evidence type="ECO:0000256" key="1">
    <source>
        <dbReference type="ARBA" id="ARBA00004496"/>
    </source>
</evidence>
<organism evidence="6 7">
    <name type="scientific">Peribacillus simplex</name>
    <dbReference type="NCBI Taxonomy" id="1478"/>
    <lineage>
        <taxon>Bacteria</taxon>
        <taxon>Bacillati</taxon>
        <taxon>Bacillota</taxon>
        <taxon>Bacilli</taxon>
        <taxon>Bacillales</taxon>
        <taxon>Bacillaceae</taxon>
        <taxon>Peribacillus</taxon>
    </lineage>
</organism>
<comment type="subcellular location">
    <subcellularLocation>
        <location evidence="1">Cytoplasm</location>
    </subcellularLocation>
</comment>
<keyword evidence="5 6" id="KW-0560">Oxidoreductase</keyword>
<dbReference type="AlphaFoldDB" id="A0A8B5Y4H5"/>
<keyword evidence="4" id="KW-0521">NADP</keyword>
<dbReference type="Pfam" id="PF00106">
    <property type="entry name" value="adh_short"/>
    <property type="match status" value="1"/>
</dbReference>
<dbReference type="GO" id="GO:0005737">
    <property type="term" value="C:cytoplasm"/>
    <property type="evidence" value="ECO:0007669"/>
    <property type="project" value="UniProtKB-SubCell"/>
</dbReference>
<dbReference type="PROSITE" id="PS00061">
    <property type="entry name" value="ADH_SHORT"/>
    <property type="match status" value="1"/>
</dbReference>
<gene>
    <name evidence="6" type="ORF">FQP34_02190</name>
</gene>
<comment type="similarity">
    <text evidence="2">Belongs to the short-chain dehydrogenases/reductases (SDR) family.</text>
</comment>
<dbReference type="GO" id="GO:0006729">
    <property type="term" value="P:tetrahydrobiopterin biosynthetic process"/>
    <property type="evidence" value="ECO:0007669"/>
    <property type="project" value="TreeGrafter"/>
</dbReference>
<evidence type="ECO:0000256" key="3">
    <source>
        <dbReference type="ARBA" id="ARBA00022490"/>
    </source>
</evidence>
<dbReference type="InterPro" id="IPR020904">
    <property type="entry name" value="Sc_DH/Rdtase_CS"/>
</dbReference>
<comment type="caution">
    <text evidence="6">The sequence shown here is derived from an EMBL/GenBank/DDBJ whole genome shotgun (WGS) entry which is preliminary data.</text>
</comment>
<dbReference type="Proteomes" id="UP000317770">
    <property type="component" value="Unassembled WGS sequence"/>
</dbReference>
<sequence length="257" mass="28491">MYIKGGNAVKTFIITGASKGLGAAIAKGCLQTSDHCILVSRTAHPEMQRMADRSGTKLTFISMDLNETEKLPSLVNEILAAVDETSDIYFINNAGVIEPIKPVGNLGMVNLETSMRVNFMAPIVLADEFVKQTKDWNRKKVMVNISSGAAKNPYHGWAAYCSTKAGLEMFTRVAGLEQDKTSFPTSLISFSPGVMDTEMQGTIRSADERDFSDREKFHEYKEKGMLRSPEFVADKLLQLLEAEDLENGKFYDIKNLL</sequence>
<keyword evidence="3" id="KW-0963">Cytoplasm</keyword>
<dbReference type="InterPro" id="IPR002347">
    <property type="entry name" value="SDR_fam"/>
</dbReference>
<dbReference type="NCBIfam" id="NF005381">
    <property type="entry name" value="PRK06924.1"/>
    <property type="match status" value="1"/>
</dbReference>
<dbReference type="EC" id="1.1.1.320" evidence="6"/>
<dbReference type="SUPFAM" id="SSF51735">
    <property type="entry name" value="NAD(P)-binding Rossmann-fold domains"/>
    <property type="match status" value="1"/>
</dbReference>